<evidence type="ECO:0000256" key="5">
    <source>
        <dbReference type="ARBA" id="ARBA00015611"/>
    </source>
</evidence>
<dbReference type="InterPro" id="IPR037144">
    <property type="entry name" value="Peptidase_M1_pepN_C_sf"/>
</dbReference>
<evidence type="ECO:0000256" key="4">
    <source>
        <dbReference type="ARBA" id="ARBA00012564"/>
    </source>
</evidence>
<evidence type="ECO:0000259" key="15">
    <source>
        <dbReference type="Pfam" id="PF17432"/>
    </source>
</evidence>
<keyword evidence="11" id="KW-0482">Metalloprotease</keyword>
<reference evidence="18" key="1">
    <citation type="journal article" date="2019" name="Int. J. Syst. Evol. Microbiol.">
        <title>The Global Catalogue of Microorganisms (GCM) 10K type strain sequencing project: providing services to taxonomists for standard genome sequencing and annotation.</title>
        <authorList>
            <consortium name="The Broad Institute Genomics Platform"/>
            <consortium name="The Broad Institute Genome Sequencing Center for Infectious Disease"/>
            <person name="Wu L."/>
            <person name="Ma J."/>
        </authorList>
    </citation>
    <scope>NUCLEOTIDE SEQUENCE [LARGE SCALE GENOMIC DNA]</scope>
    <source>
        <strain evidence="18">KCTC 52438</strain>
    </source>
</reference>
<comment type="caution">
    <text evidence="17">The sequence shown here is derived from an EMBL/GenBank/DDBJ whole genome shotgun (WGS) entry which is preliminary data.</text>
</comment>
<evidence type="ECO:0000313" key="17">
    <source>
        <dbReference type="EMBL" id="MFC3149903.1"/>
    </source>
</evidence>
<dbReference type="InterPro" id="IPR035414">
    <property type="entry name" value="Peptidase_M1_pepN_Ig-like"/>
</dbReference>
<dbReference type="InterPro" id="IPR001930">
    <property type="entry name" value="Peptidase_M1"/>
</dbReference>
<dbReference type="InterPro" id="IPR042097">
    <property type="entry name" value="Aminopeptidase_N-like_N_sf"/>
</dbReference>
<dbReference type="InterPro" id="IPR038438">
    <property type="entry name" value="PepN_Ig-like_sf"/>
</dbReference>
<evidence type="ECO:0000259" key="13">
    <source>
        <dbReference type="Pfam" id="PF01433"/>
    </source>
</evidence>
<evidence type="ECO:0000259" key="16">
    <source>
        <dbReference type="Pfam" id="PF17900"/>
    </source>
</evidence>
<dbReference type="Gene3D" id="1.25.50.10">
    <property type="entry name" value="Peptidase M1, alanyl aminopeptidase, C-terminal domain"/>
    <property type="match status" value="1"/>
</dbReference>
<keyword evidence="6 17" id="KW-0031">Aminopeptidase</keyword>
<dbReference type="PRINTS" id="PR00756">
    <property type="entry name" value="ALADIPTASE"/>
</dbReference>
<name>A0ABV7HBI5_9GAMM</name>
<dbReference type="Gene3D" id="1.10.390.10">
    <property type="entry name" value="Neutral Protease Domain 2"/>
    <property type="match status" value="1"/>
</dbReference>
<dbReference type="PANTHER" id="PTHR46322">
    <property type="entry name" value="PUROMYCIN-SENSITIVE AMINOPEPTIDASE"/>
    <property type="match status" value="1"/>
</dbReference>
<evidence type="ECO:0000256" key="9">
    <source>
        <dbReference type="ARBA" id="ARBA00022801"/>
    </source>
</evidence>
<dbReference type="InterPro" id="IPR014782">
    <property type="entry name" value="Peptidase_M1_dom"/>
</dbReference>
<proteinExistence type="inferred from homology"/>
<dbReference type="GO" id="GO:0016285">
    <property type="term" value="F:alanyl aminopeptidase activity"/>
    <property type="evidence" value="ECO:0007669"/>
    <property type="project" value="UniProtKB-EC"/>
</dbReference>
<dbReference type="InterPro" id="IPR024601">
    <property type="entry name" value="Peptidase_M1_pepN_C"/>
</dbReference>
<dbReference type="EMBL" id="JBHRSZ010000002">
    <property type="protein sequence ID" value="MFC3149903.1"/>
    <property type="molecule type" value="Genomic_DNA"/>
</dbReference>
<evidence type="ECO:0000256" key="2">
    <source>
        <dbReference type="ARBA" id="ARBA00001947"/>
    </source>
</evidence>
<dbReference type="RefSeq" id="WP_386715718.1">
    <property type="nucleotide sequence ID" value="NZ_JBHRSZ010000002.1"/>
</dbReference>
<dbReference type="SUPFAM" id="SSF63737">
    <property type="entry name" value="Leukotriene A4 hydrolase N-terminal domain"/>
    <property type="match status" value="1"/>
</dbReference>
<dbReference type="InterPro" id="IPR012779">
    <property type="entry name" value="Peptidase_M1_pepN"/>
</dbReference>
<dbReference type="Gene3D" id="3.30.2010.30">
    <property type="match status" value="1"/>
</dbReference>
<feature type="domain" description="Peptidase M1 membrane alanine aminopeptidase" evidence="13">
    <location>
        <begin position="231"/>
        <end position="444"/>
    </location>
</feature>
<keyword evidence="8" id="KW-0479">Metal-binding</keyword>
<dbReference type="SUPFAM" id="SSF55486">
    <property type="entry name" value="Metalloproteases ('zincins'), catalytic domain"/>
    <property type="match status" value="1"/>
</dbReference>
<dbReference type="Gene3D" id="2.60.40.1730">
    <property type="entry name" value="tricorn interacting facor f3 domain"/>
    <property type="match status" value="1"/>
</dbReference>
<dbReference type="Pfam" id="PF17900">
    <property type="entry name" value="Peptidase_M1_N"/>
    <property type="match status" value="1"/>
</dbReference>
<evidence type="ECO:0000256" key="8">
    <source>
        <dbReference type="ARBA" id="ARBA00022723"/>
    </source>
</evidence>
<evidence type="ECO:0000259" key="14">
    <source>
        <dbReference type="Pfam" id="PF11940"/>
    </source>
</evidence>
<sequence>MSQAPAQAIYLKDYLPPAFTTKETFLDFELLADHTLVRSRLKVVRNPKRQDASNEFKLDGNELELLEVKVDGQALSEADYELTATSLTLNLDKDAFEFECTTRIYPDRNTALEGLYISGGMYCTQCEAEGFRRITFFQDRPDVLSVFTTRITADLEKYPTALSNGNQVSRIEQDGKVVAEWHDPFPKPSYLFALVAGDLICQQDRFTTQSGREVLLQIFVEQGNEHKCDHALESLKRSMRWDEEVYGREYDLDLFMIVAVDHFNMGAMENKGLNIFNSSCVLATPETATDEAFARIEGIVGHEYFHNWSGNRVTCRDWFQLSLKEGFTVFRDAEFSSDMGSRAVKRLEDVSFLREHQFPEDAGPMSHAVRPASYMEISNFYTVTIYEKGSEVVRMLRTILGAELFRKGSDLYFETFDGQAATTDDFVWAMEQVSGRDLAQFKRWYSQAGTPRLDISRTFDVDSGVLSLKAVQSTPTTADGSAKEPFVIPVELGVLGDNGQQLELTADDDRFDLQRGVWLIDASEQTLELKLANQTDTTPVVSLLRDFSAPVLLSDDLSDQERIQLIASDSNGFNRWEQCQIIYKKLIIQHVNGGFDSSLLDGLKTSLIQLLNDSDVEHAVKAELLNLPSESEFLQLVPSINILSVAQARKGLRVWMAEALKAQLEQLFVDLNQEQQYRFEPKQVGIRKLKNLALEYLMLADLSSFQPIALKQFETATNMTDQLSAFRFIVKHADEASAERVSDAFLNQWRDDVQVLEQWFRVQVSRSDSKTLSRVSALLSHELFEYQNPNKVRAVIGAFAMANVESFHSADGSGYEFLAKQVAKLDQMNPQIAARLISPLVKWKSYDQARGLQMKVQLEGLSKLELSKDLYEVVSKSLS</sequence>
<dbReference type="PANTHER" id="PTHR46322:SF1">
    <property type="entry name" value="PUROMYCIN-SENSITIVE AMINOPEPTIDASE"/>
    <property type="match status" value="1"/>
</dbReference>
<keyword evidence="7" id="KW-0645">Protease</keyword>
<dbReference type="EC" id="3.4.11.2" evidence="4 12"/>
<dbReference type="Gene3D" id="2.60.40.1840">
    <property type="match status" value="1"/>
</dbReference>
<dbReference type="Proteomes" id="UP001595476">
    <property type="component" value="Unassembled WGS sequence"/>
</dbReference>
<dbReference type="InterPro" id="IPR027268">
    <property type="entry name" value="Peptidase_M4/M1_CTD_sf"/>
</dbReference>
<gene>
    <name evidence="17" type="primary">pepN</name>
    <name evidence="17" type="ORF">ACFOEK_02550</name>
</gene>
<feature type="domain" description="Peptidase M1 alanyl aminopeptidase Ig-like fold" evidence="14">
    <location>
        <begin position="449"/>
        <end position="555"/>
    </location>
</feature>
<dbReference type="Pfam" id="PF01433">
    <property type="entry name" value="Peptidase_M1"/>
    <property type="match status" value="1"/>
</dbReference>
<evidence type="ECO:0000256" key="6">
    <source>
        <dbReference type="ARBA" id="ARBA00022438"/>
    </source>
</evidence>
<comment type="catalytic activity">
    <reaction evidence="1">
        <text>Release of an N-terminal amino acid, Xaa-|-Yaa- from a peptide, amide or arylamide. Xaa is preferably Ala, but may be most amino acids including Pro (slow action). When a terminal hydrophobic residue is followed by a prolyl residue, the two may be released as an intact Xaa-Pro dipeptide.</text>
        <dbReference type="EC" id="3.4.11.2"/>
    </reaction>
</comment>
<feature type="domain" description="Aminopeptidase N-like N-terminal" evidence="16">
    <location>
        <begin position="57"/>
        <end position="191"/>
    </location>
</feature>
<evidence type="ECO:0000256" key="10">
    <source>
        <dbReference type="ARBA" id="ARBA00022833"/>
    </source>
</evidence>
<comment type="cofactor">
    <cofactor evidence="2">
        <name>Zn(2+)</name>
        <dbReference type="ChEBI" id="CHEBI:29105"/>
    </cofactor>
</comment>
<dbReference type="Pfam" id="PF11940">
    <property type="entry name" value="DUF3458"/>
    <property type="match status" value="1"/>
</dbReference>
<organism evidence="17 18">
    <name type="scientific">Litoribrevibacter euphylliae</name>
    <dbReference type="NCBI Taxonomy" id="1834034"/>
    <lineage>
        <taxon>Bacteria</taxon>
        <taxon>Pseudomonadati</taxon>
        <taxon>Pseudomonadota</taxon>
        <taxon>Gammaproteobacteria</taxon>
        <taxon>Oceanospirillales</taxon>
        <taxon>Oceanospirillaceae</taxon>
        <taxon>Litoribrevibacter</taxon>
    </lineage>
</organism>
<evidence type="ECO:0000256" key="12">
    <source>
        <dbReference type="NCBIfam" id="TIGR02414"/>
    </source>
</evidence>
<evidence type="ECO:0000256" key="7">
    <source>
        <dbReference type="ARBA" id="ARBA00022670"/>
    </source>
</evidence>
<dbReference type="Pfam" id="PF17432">
    <property type="entry name" value="DUF3458_C"/>
    <property type="match status" value="1"/>
</dbReference>
<evidence type="ECO:0000256" key="3">
    <source>
        <dbReference type="ARBA" id="ARBA00010136"/>
    </source>
</evidence>
<comment type="similarity">
    <text evidence="3">Belongs to the peptidase M1 family.</text>
</comment>
<dbReference type="NCBIfam" id="TIGR02414">
    <property type="entry name" value="pepN_proteo"/>
    <property type="match status" value="1"/>
</dbReference>
<keyword evidence="10" id="KW-0862">Zinc</keyword>
<feature type="domain" description="Peptidase M1 alanyl aminopeptidase C-terminal" evidence="15">
    <location>
        <begin position="559"/>
        <end position="878"/>
    </location>
</feature>
<evidence type="ECO:0000256" key="1">
    <source>
        <dbReference type="ARBA" id="ARBA00000098"/>
    </source>
</evidence>
<evidence type="ECO:0000313" key="18">
    <source>
        <dbReference type="Proteomes" id="UP001595476"/>
    </source>
</evidence>
<keyword evidence="9 17" id="KW-0378">Hydrolase</keyword>
<protein>
    <recommendedName>
        <fullName evidence="5 12">Aminopeptidase N</fullName>
        <ecNumber evidence="4 12">3.4.11.2</ecNumber>
    </recommendedName>
</protein>
<dbReference type="InterPro" id="IPR045357">
    <property type="entry name" value="Aminopeptidase_N-like_N"/>
</dbReference>
<accession>A0ABV7HBI5</accession>
<evidence type="ECO:0000256" key="11">
    <source>
        <dbReference type="ARBA" id="ARBA00023049"/>
    </source>
</evidence>
<keyword evidence="18" id="KW-1185">Reference proteome</keyword>
<dbReference type="CDD" id="cd09600">
    <property type="entry name" value="M1_APN"/>
    <property type="match status" value="1"/>
</dbReference>